<evidence type="ECO:0000259" key="2">
    <source>
        <dbReference type="Pfam" id="PF02517"/>
    </source>
</evidence>
<feature type="transmembrane region" description="Helical" evidence="1">
    <location>
        <begin position="86"/>
        <end position="109"/>
    </location>
</feature>
<keyword evidence="1" id="KW-0812">Transmembrane</keyword>
<keyword evidence="1" id="KW-1133">Transmembrane helix</keyword>
<dbReference type="GO" id="GO:0004175">
    <property type="term" value="F:endopeptidase activity"/>
    <property type="evidence" value="ECO:0007669"/>
    <property type="project" value="UniProtKB-ARBA"/>
</dbReference>
<feature type="transmembrane region" description="Helical" evidence="1">
    <location>
        <begin position="17"/>
        <end position="33"/>
    </location>
</feature>
<reference evidence="3 4" key="1">
    <citation type="submission" date="2016-04" db="EMBL/GenBank/DDBJ databases">
        <title>Complete genome sequence and analysis of deep-sea sediment isolate, Amycolatopsis sp. WP1.</title>
        <authorList>
            <person name="Wang H."/>
            <person name="Chen S."/>
            <person name="Wu Q."/>
        </authorList>
    </citation>
    <scope>NUCLEOTIDE SEQUENCE [LARGE SCALE GENOMIC DNA]</scope>
    <source>
        <strain evidence="3 4">WP1</strain>
    </source>
</reference>
<dbReference type="OrthoDB" id="193898at2"/>
<dbReference type="GO" id="GO:0080120">
    <property type="term" value="P:CAAX-box protein maturation"/>
    <property type="evidence" value="ECO:0007669"/>
    <property type="project" value="UniProtKB-ARBA"/>
</dbReference>
<dbReference type="AlphaFoldDB" id="A0A344L1B1"/>
<protein>
    <recommendedName>
        <fullName evidence="2">CAAX prenyl protease 2/Lysostaphin resistance protein A-like domain-containing protein</fullName>
    </recommendedName>
</protein>
<evidence type="ECO:0000256" key="1">
    <source>
        <dbReference type="SAM" id="Phobius"/>
    </source>
</evidence>
<feature type="transmembrane region" description="Helical" evidence="1">
    <location>
        <begin position="208"/>
        <end position="227"/>
    </location>
</feature>
<dbReference type="Pfam" id="PF02517">
    <property type="entry name" value="Rce1-like"/>
    <property type="match status" value="1"/>
</dbReference>
<dbReference type="RefSeq" id="WP_113691099.1">
    <property type="nucleotide sequence ID" value="NZ_CP015163.1"/>
</dbReference>
<dbReference type="EMBL" id="CP015163">
    <property type="protein sequence ID" value="AXB41835.1"/>
    <property type="molecule type" value="Genomic_DNA"/>
</dbReference>
<evidence type="ECO:0000313" key="3">
    <source>
        <dbReference type="EMBL" id="AXB41835.1"/>
    </source>
</evidence>
<organism evidence="3 4">
    <name type="scientific">Amycolatopsis albispora</name>
    <dbReference type="NCBI Taxonomy" id="1804986"/>
    <lineage>
        <taxon>Bacteria</taxon>
        <taxon>Bacillati</taxon>
        <taxon>Actinomycetota</taxon>
        <taxon>Actinomycetes</taxon>
        <taxon>Pseudonocardiales</taxon>
        <taxon>Pseudonocardiaceae</taxon>
        <taxon>Amycolatopsis</taxon>
    </lineage>
</organism>
<proteinExistence type="predicted"/>
<feature type="transmembrane region" description="Helical" evidence="1">
    <location>
        <begin position="115"/>
        <end position="139"/>
    </location>
</feature>
<feature type="transmembrane region" description="Helical" evidence="1">
    <location>
        <begin position="247"/>
        <end position="267"/>
    </location>
</feature>
<gene>
    <name evidence="3" type="ORF">A4R43_04240</name>
</gene>
<feature type="transmembrane region" description="Helical" evidence="1">
    <location>
        <begin position="151"/>
        <end position="170"/>
    </location>
</feature>
<accession>A0A344L1B1</accession>
<feature type="domain" description="CAAX prenyl protease 2/Lysostaphin resistance protein A-like" evidence="2">
    <location>
        <begin position="119"/>
        <end position="212"/>
    </location>
</feature>
<dbReference type="Proteomes" id="UP000250434">
    <property type="component" value="Chromosome"/>
</dbReference>
<feature type="transmembrane region" description="Helical" evidence="1">
    <location>
        <begin position="176"/>
        <end position="196"/>
    </location>
</feature>
<evidence type="ECO:0000313" key="4">
    <source>
        <dbReference type="Proteomes" id="UP000250434"/>
    </source>
</evidence>
<sequence>MTIPTESTEPKTPLRRFRVPVLLVGTAALMIGARGLDTLVSGVPVLRLLVGLAAAVGAIAGYTWLSRRVENRTEVAELAAAGRWRGLGRGALIGAGAFLATMLLVFLFTDGDVTSGSFWACLGVAGSMASVAVTEELLFRGVVHRILEERTGSIIAIAVSSLIFGLTHLLNGNATLWGTLAIAVEGGALLAIAYTATRSLWLPIGLHFAWNFTESGMFGTAVSGAASEPGLLRTVLSGPDVLTGGTFGPEASLFALLCCLVPAVWLLRRAKLIKR</sequence>
<keyword evidence="1" id="KW-0472">Membrane</keyword>
<dbReference type="PANTHER" id="PTHR39430:SF1">
    <property type="entry name" value="PROTEASE"/>
    <property type="match status" value="1"/>
</dbReference>
<dbReference type="KEGG" id="aab:A4R43_04240"/>
<dbReference type="InterPro" id="IPR003675">
    <property type="entry name" value="Rce1/LyrA-like_dom"/>
</dbReference>
<name>A0A344L1B1_9PSEU</name>
<keyword evidence="4" id="KW-1185">Reference proteome</keyword>
<feature type="transmembrane region" description="Helical" evidence="1">
    <location>
        <begin position="45"/>
        <end position="65"/>
    </location>
</feature>
<dbReference type="PANTHER" id="PTHR39430">
    <property type="entry name" value="MEMBRANE-ASSOCIATED PROTEASE-RELATED"/>
    <property type="match status" value="1"/>
</dbReference>